<evidence type="ECO:0000256" key="10">
    <source>
        <dbReference type="SAM" id="MobiDB-lite"/>
    </source>
</evidence>
<evidence type="ECO:0000256" key="5">
    <source>
        <dbReference type="ARBA" id="ARBA00022771"/>
    </source>
</evidence>
<protein>
    <recommendedName>
        <fullName evidence="9">Diacylglycerol kinase</fullName>
        <shortName evidence="9">DAG kinase</shortName>
        <ecNumber evidence="9">2.7.1.107</ecNumber>
    </recommendedName>
</protein>
<dbReference type="SUPFAM" id="SSF111331">
    <property type="entry name" value="NAD kinase/diacylglycerol kinase-like"/>
    <property type="match status" value="1"/>
</dbReference>
<organism evidence="13 14">
    <name type="scientific">Fistulifera solaris</name>
    <name type="common">Oleaginous diatom</name>
    <dbReference type="NCBI Taxonomy" id="1519565"/>
    <lineage>
        <taxon>Eukaryota</taxon>
        <taxon>Sar</taxon>
        <taxon>Stramenopiles</taxon>
        <taxon>Ochrophyta</taxon>
        <taxon>Bacillariophyta</taxon>
        <taxon>Bacillariophyceae</taxon>
        <taxon>Bacillariophycidae</taxon>
        <taxon>Naviculales</taxon>
        <taxon>Naviculaceae</taxon>
        <taxon>Fistulifera</taxon>
    </lineage>
</organism>
<comment type="subcellular location">
    <subcellularLocation>
        <location evidence="1">Membrane</location>
    </subcellularLocation>
</comment>
<dbReference type="PANTHER" id="PTHR11255:SF54">
    <property type="entry name" value="DIACYLGLYCEROL KINASE THETA"/>
    <property type="match status" value="1"/>
</dbReference>
<evidence type="ECO:0000256" key="3">
    <source>
        <dbReference type="ARBA" id="ARBA00022679"/>
    </source>
</evidence>
<evidence type="ECO:0000256" key="11">
    <source>
        <dbReference type="SAM" id="Phobius"/>
    </source>
</evidence>
<feature type="compositionally biased region" description="Acidic residues" evidence="10">
    <location>
        <begin position="282"/>
        <end position="291"/>
    </location>
</feature>
<evidence type="ECO:0000256" key="4">
    <source>
        <dbReference type="ARBA" id="ARBA00022741"/>
    </source>
</evidence>
<keyword evidence="8 11" id="KW-0472">Membrane</keyword>
<dbReference type="InterPro" id="IPR000756">
    <property type="entry name" value="Diacylglycerol_kin_accessory"/>
</dbReference>
<dbReference type="GO" id="GO:0004143">
    <property type="term" value="F:ATP-dependent diacylglycerol kinase activity"/>
    <property type="evidence" value="ECO:0007669"/>
    <property type="project" value="UniProtKB-EC"/>
</dbReference>
<dbReference type="InterPro" id="IPR037607">
    <property type="entry name" value="DGK"/>
</dbReference>
<dbReference type="GO" id="GO:0005524">
    <property type="term" value="F:ATP binding"/>
    <property type="evidence" value="ECO:0007669"/>
    <property type="project" value="UniProtKB-KW"/>
</dbReference>
<dbReference type="EMBL" id="BDSP01000124">
    <property type="protein sequence ID" value="GAX18161.1"/>
    <property type="molecule type" value="Genomic_DNA"/>
</dbReference>
<feature type="region of interest" description="Disordered" evidence="10">
    <location>
        <begin position="199"/>
        <end position="227"/>
    </location>
</feature>
<dbReference type="GO" id="GO:0016020">
    <property type="term" value="C:membrane"/>
    <property type="evidence" value="ECO:0007669"/>
    <property type="project" value="UniProtKB-SubCell"/>
</dbReference>
<dbReference type="InterPro" id="IPR001206">
    <property type="entry name" value="Diacylglycerol_kinase_cat_dom"/>
</dbReference>
<feature type="domain" description="DAGKc" evidence="12">
    <location>
        <begin position="459"/>
        <end position="594"/>
    </location>
</feature>
<feature type="transmembrane region" description="Helical" evidence="11">
    <location>
        <begin position="77"/>
        <end position="95"/>
    </location>
</feature>
<evidence type="ECO:0000259" key="12">
    <source>
        <dbReference type="PROSITE" id="PS50146"/>
    </source>
</evidence>
<comment type="caution">
    <text evidence="13">The sequence shown here is derived from an EMBL/GenBank/DDBJ whole genome shotgun (WGS) entry which is preliminary data.</text>
</comment>
<keyword evidence="3 9" id="KW-0808">Transferase</keyword>
<keyword evidence="5" id="KW-0479">Metal-binding</keyword>
<dbReference type="OrthoDB" id="242257at2759"/>
<evidence type="ECO:0000313" key="14">
    <source>
        <dbReference type="Proteomes" id="UP000198406"/>
    </source>
</evidence>
<dbReference type="EC" id="2.7.1.107" evidence="9"/>
<dbReference type="InterPro" id="IPR017438">
    <property type="entry name" value="ATP-NAD_kinase_N"/>
</dbReference>
<feature type="region of interest" description="Disordered" evidence="10">
    <location>
        <begin position="269"/>
        <end position="291"/>
    </location>
</feature>
<name>A0A1Z5JWP3_FISSO</name>
<dbReference type="InParanoid" id="A0A1Z5JWP3"/>
<keyword evidence="11" id="KW-1133">Transmembrane helix</keyword>
<evidence type="ECO:0000256" key="2">
    <source>
        <dbReference type="ARBA" id="ARBA00009280"/>
    </source>
</evidence>
<dbReference type="PANTHER" id="PTHR11255">
    <property type="entry name" value="DIACYLGLYCEROL KINASE"/>
    <property type="match status" value="1"/>
</dbReference>
<dbReference type="SMART" id="SM00046">
    <property type="entry name" value="DAGKc"/>
    <property type="match status" value="1"/>
</dbReference>
<keyword evidence="14" id="KW-1185">Reference proteome</keyword>
<keyword evidence="5" id="KW-0862">Zinc</keyword>
<evidence type="ECO:0000256" key="6">
    <source>
        <dbReference type="ARBA" id="ARBA00022777"/>
    </source>
</evidence>
<gene>
    <name evidence="13" type="ORF">FisN_25Hh144</name>
</gene>
<dbReference type="Gene3D" id="2.60.200.40">
    <property type="match status" value="1"/>
</dbReference>
<keyword evidence="4 9" id="KW-0547">Nucleotide-binding</keyword>
<evidence type="ECO:0000256" key="9">
    <source>
        <dbReference type="RuleBase" id="RU361128"/>
    </source>
</evidence>
<dbReference type="SMART" id="SM00045">
    <property type="entry name" value="DAGKa"/>
    <property type="match status" value="1"/>
</dbReference>
<dbReference type="InterPro" id="IPR016064">
    <property type="entry name" value="NAD/diacylglycerol_kinase_sf"/>
</dbReference>
<dbReference type="GO" id="GO:0007200">
    <property type="term" value="P:phospholipase C-activating G protein-coupled receptor signaling pathway"/>
    <property type="evidence" value="ECO:0007669"/>
    <property type="project" value="InterPro"/>
</dbReference>
<sequence>MSSFVDHFEHRTEEEIYAEEELIEAVEHLVETAAQTVWSGIVEDVQTLRTQLHRIMQFLFPIVFEYWEDPSRMERDLLCLVLYFALVMVAVLVLAPRRSKEEESRSLVAVKSFSSMQSSLTGTASRKDHYSPAIFPDRLFHYQDSVHNSDSESKLSDARVDENTLTDEERFEQAWENKIAQSDYHRLVLPPSCRRVLAAQRRPTKRMVSNGDDKQKSPQSSDDDDNPARRIQTYIRYVLWFLRSIISFDYAHAGWTLICWLQGIRRQRQSSNEPVRERQTIEDLEDEEDDKAYEIPFSTRTEVPRTLSDSLLVEAEEEKKEEGILSSPIGEKDDFVTLNENEIEGPSNLPEEHVIAEMKSPNGGLNTASDADLVLSRDSIKSLRKGTISSATSVTADDDETGCPVTPERKYQLQSPDASPQNGFFETANSQDSLDKLMVEVALPDKNGYILADEMLPGSRCTPLLVFVNSRSGPQQGHLLITQLRRLLNPIQVWDLADGSPDVILESFCVLTRLRILVCGGDGTVSWIISTLEKMKLKRKWPPIAILPLGTGNDLARFHGWGGGYNNESLLGILNQISESYISMLDRWEVSITGTKKKKVSEVKNFTNYLGVGADAQAALQVHYLRETRPDWFFSRILNKAWYGVFGAEDIIKASSLNIRKEIRLIADGVEIPLPHDSQGIILLNIDSYAGGVPLWSTGTKIEDRSTRSRLVQRRMPKRSMSLIEFSRPLLKRTNSFESIDDTQLSMTDEERVERVTACDRPSSCQDGLLEIVSIRGAFHLGQIKVGLGNAQRLCQCREATIMIKKKVAVQVDGEPWKQPQCVLKIRRIKESAAMLHRSVDDGGVETEMSQLLDWAEERHLIDGQVHSILLKEFSRRIESKTRQRRHRPTKDYFMSTLKRAMATKSNSNLQSAHESAVIF</sequence>
<dbReference type="GO" id="GO:0008270">
    <property type="term" value="F:zinc ion binding"/>
    <property type="evidence" value="ECO:0007669"/>
    <property type="project" value="UniProtKB-KW"/>
</dbReference>
<dbReference type="AlphaFoldDB" id="A0A1Z5JWP3"/>
<keyword evidence="6 9" id="KW-0418">Kinase</keyword>
<comment type="similarity">
    <text evidence="2 9">Belongs to the eukaryotic diacylglycerol kinase family.</text>
</comment>
<dbReference type="PROSITE" id="PS50146">
    <property type="entry name" value="DAGK"/>
    <property type="match status" value="1"/>
</dbReference>
<comment type="catalytic activity">
    <reaction evidence="9">
        <text>a 1,2-diacyl-sn-glycerol + ATP = a 1,2-diacyl-sn-glycero-3-phosphate + ADP + H(+)</text>
        <dbReference type="Rhea" id="RHEA:10272"/>
        <dbReference type="ChEBI" id="CHEBI:15378"/>
        <dbReference type="ChEBI" id="CHEBI:17815"/>
        <dbReference type="ChEBI" id="CHEBI:30616"/>
        <dbReference type="ChEBI" id="CHEBI:58608"/>
        <dbReference type="ChEBI" id="CHEBI:456216"/>
        <dbReference type="EC" id="2.7.1.107"/>
    </reaction>
</comment>
<accession>A0A1Z5JWP3</accession>
<keyword evidence="5" id="KW-0863">Zinc-finger</keyword>
<dbReference type="Gene3D" id="3.40.50.10330">
    <property type="entry name" value="Probable inorganic polyphosphate/atp-NAD kinase, domain 1"/>
    <property type="match status" value="1"/>
</dbReference>
<evidence type="ECO:0000256" key="1">
    <source>
        <dbReference type="ARBA" id="ARBA00004370"/>
    </source>
</evidence>
<evidence type="ECO:0000313" key="13">
    <source>
        <dbReference type="EMBL" id="GAX18161.1"/>
    </source>
</evidence>
<evidence type="ECO:0000256" key="8">
    <source>
        <dbReference type="ARBA" id="ARBA00023136"/>
    </source>
</evidence>
<evidence type="ECO:0000256" key="7">
    <source>
        <dbReference type="ARBA" id="ARBA00022840"/>
    </source>
</evidence>
<keyword evidence="7 9" id="KW-0067">ATP-binding</keyword>
<dbReference type="Pfam" id="PF00781">
    <property type="entry name" value="DAGK_cat"/>
    <property type="match status" value="1"/>
</dbReference>
<proteinExistence type="inferred from homology"/>
<dbReference type="Proteomes" id="UP000198406">
    <property type="component" value="Unassembled WGS sequence"/>
</dbReference>
<keyword evidence="11" id="KW-0812">Transmembrane</keyword>
<reference evidence="13 14" key="1">
    <citation type="journal article" date="2015" name="Plant Cell">
        <title>Oil accumulation by the oleaginous diatom Fistulifera solaris as revealed by the genome and transcriptome.</title>
        <authorList>
            <person name="Tanaka T."/>
            <person name="Maeda Y."/>
            <person name="Veluchamy A."/>
            <person name="Tanaka M."/>
            <person name="Abida H."/>
            <person name="Marechal E."/>
            <person name="Bowler C."/>
            <person name="Muto M."/>
            <person name="Sunaga Y."/>
            <person name="Tanaka M."/>
            <person name="Yoshino T."/>
            <person name="Taniguchi T."/>
            <person name="Fukuda Y."/>
            <person name="Nemoto M."/>
            <person name="Matsumoto M."/>
            <person name="Wong P.S."/>
            <person name="Aburatani S."/>
            <person name="Fujibuchi W."/>
        </authorList>
    </citation>
    <scope>NUCLEOTIDE SEQUENCE [LARGE SCALE GENOMIC DNA]</scope>
    <source>
        <strain evidence="13 14">JPCC DA0580</strain>
    </source>
</reference>
<dbReference type="Pfam" id="PF00609">
    <property type="entry name" value="DAGK_acc"/>
    <property type="match status" value="1"/>
</dbReference>